<gene>
    <name evidence="1" type="ORF">B879_00894</name>
</gene>
<dbReference type="EMBL" id="AMGM01000008">
    <property type="protein sequence ID" value="EKB50512.1"/>
    <property type="molecule type" value="Genomic_DNA"/>
</dbReference>
<dbReference type="RefSeq" id="WP_009183938.1">
    <property type="nucleotide sequence ID" value="NZ_AMGM01000008.1"/>
</dbReference>
<evidence type="ECO:0000313" key="1">
    <source>
        <dbReference type="EMBL" id="EKB50512.1"/>
    </source>
</evidence>
<dbReference type="Proteomes" id="UP000004478">
    <property type="component" value="Unassembled WGS sequence"/>
</dbReference>
<dbReference type="AlphaFoldDB" id="K1LE99"/>
<accession>K1LE99</accession>
<evidence type="ECO:0008006" key="3">
    <source>
        <dbReference type="Google" id="ProtNLM"/>
    </source>
</evidence>
<comment type="caution">
    <text evidence="1">The sequence shown here is derived from an EMBL/GenBank/DDBJ whole genome shotgun (WGS) entry which is preliminary data.</text>
</comment>
<protein>
    <recommendedName>
        <fullName evidence="3">Alginate export domain-containing protein</fullName>
    </recommendedName>
</protein>
<keyword evidence="2" id="KW-1185">Reference proteome</keyword>
<dbReference type="SUPFAM" id="SSF56935">
    <property type="entry name" value="Porins"/>
    <property type="match status" value="1"/>
</dbReference>
<name>K1LE99_CECL9</name>
<sequence>MKTLSKQNKSTLLFIVPTWILCFSIVTPVAAQSFALQVDSLKNGFQNDFQIEKLSEKSLGEDSEFTVKEVSPYPEYQLNGYLKYLPSYRKSPSFENAFFDQLLHNRFNLRANFNEKWTAYGSLRTRFFIGSSVKEFPFFKDFLEEDFGFFNISKVLWSGNNFMLHSTIDRFFTEYRTDKWQVRIGRQRINWGINLVSNPNDLFNTYSFFDFDYEERPGTDAIRVSYFTGDLSRIEFAVAPGRTKKESVAAVYYSLNHRGYDLQFISGYFKDRWTGGFGWAGSIKDTGFKGEFSYFRDLNPIPGREAGNFVVSTSVDHMFGNGIFLVVEYLYNQPRKGSEQNVLLLTRPLQADNLSFTDHSVFVQGTYPISPILNAGLAGFYYPTDPAVFISPSFTGNVLENLDLLLIGQFFVGGSGSIFEEAGSLIAAALKWSF</sequence>
<dbReference type="PATRIC" id="fig|1225176.3.peg.958"/>
<organism evidence="1 2">
    <name type="scientific">Cecembia lonarensis (strain CCUG 58316 / KCTC 22772 / LW9)</name>
    <dbReference type="NCBI Taxonomy" id="1225176"/>
    <lineage>
        <taxon>Bacteria</taxon>
        <taxon>Pseudomonadati</taxon>
        <taxon>Bacteroidota</taxon>
        <taxon>Cytophagia</taxon>
        <taxon>Cytophagales</taxon>
        <taxon>Cyclobacteriaceae</taxon>
        <taxon>Cecembia</taxon>
    </lineage>
</organism>
<evidence type="ECO:0000313" key="2">
    <source>
        <dbReference type="Proteomes" id="UP000004478"/>
    </source>
</evidence>
<proteinExistence type="predicted"/>
<reference evidence="1 2" key="1">
    <citation type="journal article" date="2012" name="J. Bacteriol.">
        <title>Draft Genome Sequence of Cecembia lonarensis Strain LW9T, Isolated from Lonar Lake, a Haloalkaline Lake in India.</title>
        <authorList>
            <person name="Shivaji S."/>
            <person name="Ara S."/>
            <person name="Singh A."/>
            <person name="Pinnaka A.K."/>
        </authorList>
    </citation>
    <scope>NUCLEOTIDE SEQUENCE [LARGE SCALE GENOMIC DNA]</scope>
    <source>
        <strain evidence="1 2">LW9</strain>
    </source>
</reference>